<accession>A0A1G2KSI2</accession>
<organism evidence="1 2">
    <name type="scientific">Candidatus Sungbacteria bacterium RIFCSPHIGHO2_02_FULL_52_23</name>
    <dbReference type="NCBI Taxonomy" id="1802274"/>
    <lineage>
        <taxon>Bacteria</taxon>
        <taxon>Candidatus Sungiibacteriota</taxon>
    </lineage>
</organism>
<reference evidence="1 2" key="1">
    <citation type="journal article" date="2016" name="Nat. Commun.">
        <title>Thousands of microbial genomes shed light on interconnected biogeochemical processes in an aquifer system.</title>
        <authorList>
            <person name="Anantharaman K."/>
            <person name="Brown C.T."/>
            <person name="Hug L.A."/>
            <person name="Sharon I."/>
            <person name="Castelle C.J."/>
            <person name="Probst A.J."/>
            <person name="Thomas B.C."/>
            <person name="Singh A."/>
            <person name="Wilkins M.J."/>
            <person name="Karaoz U."/>
            <person name="Brodie E.L."/>
            <person name="Williams K.H."/>
            <person name="Hubbard S.S."/>
            <person name="Banfield J.F."/>
        </authorList>
    </citation>
    <scope>NUCLEOTIDE SEQUENCE [LARGE SCALE GENOMIC DNA]</scope>
</reference>
<dbReference type="EMBL" id="MHQM01000048">
    <property type="protein sequence ID" value="OHA02407.1"/>
    <property type="molecule type" value="Genomic_DNA"/>
</dbReference>
<protein>
    <submittedName>
        <fullName evidence="1">Uncharacterized protein</fullName>
    </submittedName>
</protein>
<evidence type="ECO:0000313" key="2">
    <source>
        <dbReference type="Proteomes" id="UP000178510"/>
    </source>
</evidence>
<dbReference type="STRING" id="1802274.A3J58_01620"/>
<dbReference type="Proteomes" id="UP000178510">
    <property type="component" value="Unassembled WGS sequence"/>
</dbReference>
<proteinExistence type="predicted"/>
<gene>
    <name evidence="1" type="ORF">A3J58_01620</name>
</gene>
<evidence type="ECO:0000313" key="1">
    <source>
        <dbReference type="EMBL" id="OHA02407.1"/>
    </source>
</evidence>
<sequence length="105" mass="12098">MGYQKILNSLDSSLPRTKEANDIFSWCNEHDGGFALTNNMKHSFSTGFLSFFQEGDITAGFKLYLKEDDGFIDYISMYCDWRTAGNDLHRAMKIYDEKYGILPTK</sequence>
<comment type="caution">
    <text evidence="1">The sequence shown here is derived from an EMBL/GenBank/DDBJ whole genome shotgun (WGS) entry which is preliminary data.</text>
</comment>
<name>A0A1G2KSI2_9BACT</name>
<dbReference type="AlphaFoldDB" id="A0A1G2KSI2"/>